<dbReference type="KEGG" id="ddz:DSYM_25330"/>
<evidence type="ECO:0000256" key="3">
    <source>
        <dbReference type="ARBA" id="ARBA00022691"/>
    </source>
</evidence>
<protein>
    <recommendedName>
        <fullName evidence="5">Release factor glutamine methyltransferase</fullName>
        <shortName evidence="5">RF MTase</shortName>
        <ecNumber evidence="5">2.1.1.297</ecNumber>
    </recommendedName>
    <alternativeName>
        <fullName evidence="5">N5-glutamine methyltransferase PrmC</fullName>
    </alternativeName>
    <alternativeName>
        <fullName evidence="5">Protein-(glutamine-N5) MTase PrmC</fullName>
    </alternativeName>
    <alternativeName>
        <fullName evidence="5">Protein-glutamine N-methyltransferase PrmC</fullName>
    </alternativeName>
</protein>
<evidence type="ECO:0000256" key="4">
    <source>
        <dbReference type="ARBA" id="ARBA00048391"/>
    </source>
</evidence>
<proteinExistence type="inferred from homology"/>
<feature type="binding site" evidence="5">
    <location>
        <position position="159"/>
    </location>
    <ligand>
        <name>S-adenosyl-L-methionine</name>
        <dbReference type="ChEBI" id="CHEBI:59789"/>
    </ligand>
</feature>
<sequence>MNCSDLLTEARAAIPPHEARLLLRHVLGLTLAALEAHPERKVSPGETAAFRALAARRAAGGPIAYLIGRREFYDLDFQVTPEVLIPREETELLVDIALEAKAGRILDLGTGSGCLAIAVAKQLPQAQVTAVDLSAAALAVARDNAACHGVSVRFLQGDWFAPLAGERFDLILANPPYVAEADPHLAQGDVRFEPRAALASGPDGLDDIRRIVAQAPAHLAPDGRLWLEHGYDQAPAVASLLAAAGFVAIEQRRDLAGILRVSGGRRS</sequence>
<dbReference type="InterPro" id="IPR004556">
    <property type="entry name" value="HemK-like"/>
</dbReference>
<dbReference type="InterPro" id="IPR040758">
    <property type="entry name" value="PrmC_N"/>
</dbReference>
<feature type="binding site" evidence="5">
    <location>
        <position position="132"/>
    </location>
    <ligand>
        <name>S-adenosyl-L-methionine</name>
        <dbReference type="ChEBI" id="CHEBI:59789"/>
    </ligand>
</feature>
<dbReference type="Pfam" id="PF17827">
    <property type="entry name" value="PrmC_N"/>
    <property type="match status" value="1"/>
</dbReference>
<name>A0A809SBW9_9PROT</name>
<feature type="binding site" evidence="5">
    <location>
        <position position="174"/>
    </location>
    <ligand>
        <name>S-adenosyl-L-methionine</name>
        <dbReference type="ChEBI" id="CHEBI:59789"/>
    </ligand>
</feature>
<evidence type="ECO:0000259" key="7">
    <source>
        <dbReference type="Pfam" id="PF17827"/>
    </source>
</evidence>
<evidence type="ECO:0000256" key="1">
    <source>
        <dbReference type="ARBA" id="ARBA00022603"/>
    </source>
</evidence>
<dbReference type="Gene3D" id="1.10.8.10">
    <property type="entry name" value="DNA helicase RuvA subunit, C-terminal domain"/>
    <property type="match status" value="1"/>
</dbReference>
<dbReference type="CDD" id="cd02440">
    <property type="entry name" value="AdoMet_MTases"/>
    <property type="match status" value="1"/>
</dbReference>
<dbReference type="Gene3D" id="3.40.50.150">
    <property type="entry name" value="Vaccinia Virus protein VP39"/>
    <property type="match status" value="1"/>
</dbReference>
<comment type="catalytic activity">
    <reaction evidence="4 5">
        <text>L-glutaminyl-[peptide chain release factor] + S-adenosyl-L-methionine = N(5)-methyl-L-glutaminyl-[peptide chain release factor] + S-adenosyl-L-homocysteine + H(+)</text>
        <dbReference type="Rhea" id="RHEA:42896"/>
        <dbReference type="Rhea" id="RHEA-COMP:10271"/>
        <dbReference type="Rhea" id="RHEA-COMP:10272"/>
        <dbReference type="ChEBI" id="CHEBI:15378"/>
        <dbReference type="ChEBI" id="CHEBI:30011"/>
        <dbReference type="ChEBI" id="CHEBI:57856"/>
        <dbReference type="ChEBI" id="CHEBI:59789"/>
        <dbReference type="ChEBI" id="CHEBI:61891"/>
        <dbReference type="EC" id="2.1.1.297"/>
    </reaction>
</comment>
<dbReference type="PANTHER" id="PTHR18895">
    <property type="entry name" value="HEMK METHYLTRANSFERASE"/>
    <property type="match status" value="1"/>
</dbReference>
<dbReference type="Proteomes" id="UP000662914">
    <property type="component" value="Chromosome"/>
</dbReference>
<evidence type="ECO:0000256" key="2">
    <source>
        <dbReference type="ARBA" id="ARBA00022679"/>
    </source>
</evidence>
<evidence type="ECO:0000259" key="6">
    <source>
        <dbReference type="Pfam" id="PF05175"/>
    </source>
</evidence>
<dbReference type="InterPro" id="IPR002052">
    <property type="entry name" value="DNA_methylase_N6_adenine_CS"/>
</dbReference>
<dbReference type="SUPFAM" id="SSF53335">
    <property type="entry name" value="S-adenosyl-L-methionine-dependent methyltransferases"/>
    <property type="match status" value="1"/>
</dbReference>
<feature type="binding site" evidence="5">
    <location>
        <begin position="109"/>
        <end position="113"/>
    </location>
    <ligand>
        <name>S-adenosyl-L-methionine</name>
        <dbReference type="ChEBI" id="CHEBI:59789"/>
    </ligand>
</feature>
<dbReference type="FunFam" id="3.40.50.150:FF:000053">
    <property type="entry name" value="Release factor glutamine methyltransferase"/>
    <property type="match status" value="1"/>
</dbReference>
<gene>
    <name evidence="5" type="primary">prmC</name>
    <name evidence="8" type="ORF">DSYM_25330</name>
</gene>
<accession>A0A809SBW9</accession>
<dbReference type="PANTHER" id="PTHR18895:SF74">
    <property type="entry name" value="MTRF1L RELEASE FACTOR GLUTAMINE METHYLTRANSFERASE"/>
    <property type="match status" value="1"/>
</dbReference>
<dbReference type="GO" id="GO:0032259">
    <property type="term" value="P:methylation"/>
    <property type="evidence" value="ECO:0007669"/>
    <property type="project" value="UniProtKB-KW"/>
</dbReference>
<keyword evidence="3 5" id="KW-0949">S-adenosyl-L-methionine</keyword>
<comment type="similarity">
    <text evidence="5">Belongs to the protein N5-glutamine methyltransferase family. PrmC subfamily.</text>
</comment>
<dbReference type="NCBIfam" id="TIGR00536">
    <property type="entry name" value="hemK_fam"/>
    <property type="match status" value="1"/>
</dbReference>
<comment type="function">
    <text evidence="5">Methylates the class 1 translation termination release factors RF1/PrfA and RF2/PrfB on the glutamine residue of the universally conserved GGQ motif.</text>
</comment>
<feature type="domain" description="Release factor glutamine methyltransferase N-terminal" evidence="7">
    <location>
        <begin position="4"/>
        <end position="68"/>
    </location>
</feature>
<dbReference type="InterPro" id="IPR019874">
    <property type="entry name" value="RF_methyltr_PrmC"/>
</dbReference>
<evidence type="ECO:0000313" key="8">
    <source>
        <dbReference type="EMBL" id="BBO21834.1"/>
    </source>
</evidence>
<dbReference type="EC" id="2.1.1.297" evidence="5"/>
<dbReference type="InterPro" id="IPR007848">
    <property type="entry name" value="Small_mtfrase_dom"/>
</dbReference>
<keyword evidence="1 5" id="KW-0489">Methyltransferase</keyword>
<dbReference type="Pfam" id="PF05175">
    <property type="entry name" value="MTS"/>
    <property type="match status" value="1"/>
</dbReference>
<organism evidence="8 9">
    <name type="scientific">Candidatus Desulfobacillus denitrificans</name>
    <dbReference type="NCBI Taxonomy" id="2608985"/>
    <lineage>
        <taxon>Bacteria</taxon>
        <taxon>Pseudomonadati</taxon>
        <taxon>Pseudomonadota</taxon>
        <taxon>Betaproteobacteria</taxon>
        <taxon>Candidatus Desulfobacillus</taxon>
    </lineage>
</organism>
<dbReference type="InterPro" id="IPR050320">
    <property type="entry name" value="N5-glutamine_MTase"/>
</dbReference>
<dbReference type="HAMAP" id="MF_02126">
    <property type="entry name" value="RF_methyltr_PrmC"/>
    <property type="match status" value="1"/>
</dbReference>
<dbReference type="AlphaFoldDB" id="A0A809SBW9"/>
<dbReference type="PROSITE" id="PS00092">
    <property type="entry name" value="N6_MTASE"/>
    <property type="match status" value="1"/>
</dbReference>
<dbReference type="EMBL" id="AP021857">
    <property type="protein sequence ID" value="BBO21834.1"/>
    <property type="molecule type" value="Genomic_DNA"/>
</dbReference>
<dbReference type="NCBIfam" id="TIGR03534">
    <property type="entry name" value="RF_mod_PrmC"/>
    <property type="match status" value="1"/>
</dbReference>
<keyword evidence="2 5" id="KW-0808">Transferase</keyword>
<evidence type="ECO:0000256" key="5">
    <source>
        <dbReference type="HAMAP-Rule" id="MF_02126"/>
    </source>
</evidence>
<evidence type="ECO:0000313" key="9">
    <source>
        <dbReference type="Proteomes" id="UP000662914"/>
    </source>
</evidence>
<reference evidence="8" key="1">
    <citation type="journal article" name="DNA Res.">
        <title>The physiological potential of anammox bacteria as revealed by their core genome structure.</title>
        <authorList>
            <person name="Okubo T."/>
            <person name="Toyoda A."/>
            <person name="Fukuhara K."/>
            <person name="Uchiyama I."/>
            <person name="Harigaya Y."/>
            <person name="Kuroiwa M."/>
            <person name="Suzuki T."/>
            <person name="Murakami Y."/>
            <person name="Suwa Y."/>
            <person name="Takami H."/>
        </authorList>
    </citation>
    <scope>NUCLEOTIDE SEQUENCE</scope>
    <source>
        <strain evidence="8">317325-3</strain>
    </source>
</reference>
<dbReference type="GO" id="GO:0102559">
    <property type="term" value="F:peptide chain release factor N(5)-glutamine methyltransferase activity"/>
    <property type="evidence" value="ECO:0007669"/>
    <property type="project" value="UniProtKB-EC"/>
</dbReference>
<feature type="binding site" evidence="5">
    <location>
        <begin position="174"/>
        <end position="177"/>
    </location>
    <ligand>
        <name>substrate</name>
    </ligand>
</feature>
<dbReference type="InterPro" id="IPR029063">
    <property type="entry name" value="SAM-dependent_MTases_sf"/>
</dbReference>
<feature type="domain" description="Methyltransferase small" evidence="6">
    <location>
        <begin position="90"/>
        <end position="182"/>
    </location>
</feature>
<dbReference type="GO" id="GO:0003676">
    <property type="term" value="F:nucleic acid binding"/>
    <property type="evidence" value="ECO:0007669"/>
    <property type="project" value="InterPro"/>
</dbReference>